<gene>
    <name evidence="2" type="ORF">GEV02_05200</name>
</gene>
<dbReference type="RefSeq" id="WP_152836892.1">
    <property type="nucleotide sequence ID" value="NZ_WHUG01000002.1"/>
</dbReference>
<sequence length="87" mass="10195">MYEKVQLLMTEGDQMVRLPQDCRFENPEIYIHRDSVTGDVILSSRPPLSWDEFLEEDVSEIVPADFMSQEERQQGKQERDPFAGFDV</sequence>
<proteinExistence type="predicted"/>
<dbReference type="Proteomes" id="UP000440498">
    <property type="component" value="Unassembled WGS sequence"/>
</dbReference>
<comment type="caution">
    <text evidence="2">The sequence shown here is derived from an EMBL/GenBank/DDBJ whole genome shotgun (WGS) entry which is preliminary data.</text>
</comment>
<reference evidence="2 3" key="1">
    <citation type="submission" date="2019-10" db="EMBL/GenBank/DDBJ databases">
        <title>Two novel species isolated from a subtropical stream in China.</title>
        <authorList>
            <person name="Lu H."/>
        </authorList>
    </citation>
    <scope>NUCLEOTIDE SEQUENCE [LARGE SCALE GENOMIC DNA]</scope>
    <source>
        <strain evidence="2 3">FT29W</strain>
    </source>
</reference>
<keyword evidence="3" id="KW-1185">Reference proteome</keyword>
<accession>A0A6A7MXS1</accession>
<evidence type="ECO:0000313" key="3">
    <source>
        <dbReference type="Proteomes" id="UP000440498"/>
    </source>
</evidence>
<dbReference type="EMBL" id="WHUG01000002">
    <property type="protein sequence ID" value="MQA37539.1"/>
    <property type="molecule type" value="Genomic_DNA"/>
</dbReference>
<organism evidence="2 3">
    <name type="scientific">Rugamonas aquatica</name>
    <dbReference type="NCBI Taxonomy" id="2743357"/>
    <lineage>
        <taxon>Bacteria</taxon>
        <taxon>Pseudomonadati</taxon>
        <taxon>Pseudomonadota</taxon>
        <taxon>Betaproteobacteria</taxon>
        <taxon>Burkholderiales</taxon>
        <taxon>Oxalobacteraceae</taxon>
        <taxon>Telluria group</taxon>
        <taxon>Rugamonas</taxon>
    </lineage>
</organism>
<dbReference type="AlphaFoldDB" id="A0A6A7MXS1"/>
<dbReference type="GO" id="GO:0003677">
    <property type="term" value="F:DNA binding"/>
    <property type="evidence" value="ECO:0007669"/>
    <property type="project" value="UniProtKB-KW"/>
</dbReference>
<evidence type="ECO:0000256" key="1">
    <source>
        <dbReference type="SAM" id="MobiDB-lite"/>
    </source>
</evidence>
<name>A0A6A7MXS1_9BURK</name>
<keyword evidence="2" id="KW-0238">DNA-binding</keyword>
<feature type="region of interest" description="Disordered" evidence="1">
    <location>
        <begin position="68"/>
        <end position="87"/>
    </location>
</feature>
<feature type="compositionally biased region" description="Basic and acidic residues" evidence="1">
    <location>
        <begin position="69"/>
        <end position="81"/>
    </location>
</feature>
<evidence type="ECO:0000313" key="2">
    <source>
        <dbReference type="EMBL" id="MQA37539.1"/>
    </source>
</evidence>
<protein>
    <submittedName>
        <fullName evidence="2">AbrB/MazE/SpoVT family DNA-binding domain-containing protein</fullName>
    </submittedName>
</protein>